<protein>
    <submittedName>
        <fullName evidence="9">G-protein coupled receptors family 1 profile domain-containing protein</fullName>
    </submittedName>
</protein>
<evidence type="ECO:0000259" key="7">
    <source>
        <dbReference type="PROSITE" id="PS50262"/>
    </source>
</evidence>
<evidence type="ECO:0000256" key="5">
    <source>
        <dbReference type="SAM" id="MobiDB-lite"/>
    </source>
</evidence>
<evidence type="ECO:0000313" key="9">
    <source>
        <dbReference type="WBParaSite" id="PSAMB.scaffold3973size16198.g23089.t1"/>
    </source>
</evidence>
<dbReference type="Gene3D" id="1.20.1070.10">
    <property type="entry name" value="Rhodopsin 7-helix transmembrane proteins"/>
    <property type="match status" value="1"/>
</dbReference>
<dbReference type="PROSITE" id="PS50262">
    <property type="entry name" value="G_PROTEIN_RECEP_F1_2"/>
    <property type="match status" value="1"/>
</dbReference>
<feature type="transmembrane region" description="Helical" evidence="6">
    <location>
        <begin position="392"/>
        <end position="415"/>
    </location>
</feature>
<name>A0A914WFF0_9BILA</name>
<feature type="transmembrane region" description="Helical" evidence="6">
    <location>
        <begin position="215"/>
        <end position="236"/>
    </location>
</feature>
<reference evidence="9" key="1">
    <citation type="submission" date="2022-11" db="UniProtKB">
        <authorList>
            <consortium name="WormBaseParasite"/>
        </authorList>
    </citation>
    <scope>IDENTIFICATION</scope>
</reference>
<feature type="transmembrane region" description="Helical" evidence="6">
    <location>
        <begin position="161"/>
        <end position="183"/>
    </location>
</feature>
<evidence type="ECO:0000313" key="8">
    <source>
        <dbReference type="Proteomes" id="UP000887566"/>
    </source>
</evidence>
<feature type="transmembrane region" description="Helical" evidence="6">
    <location>
        <begin position="21"/>
        <end position="39"/>
    </location>
</feature>
<organism evidence="8 9">
    <name type="scientific">Plectus sambesii</name>
    <dbReference type="NCBI Taxonomy" id="2011161"/>
    <lineage>
        <taxon>Eukaryota</taxon>
        <taxon>Metazoa</taxon>
        <taxon>Ecdysozoa</taxon>
        <taxon>Nematoda</taxon>
        <taxon>Chromadorea</taxon>
        <taxon>Plectida</taxon>
        <taxon>Plectina</taxon>
        <taxon>Plectoidea</taxon>
        <taxon>Plectidae</taxon>
        <taxon>Plectus</taxon>
    </lineage>
</organism>
<evidence type="ECO:0000256" key="3">
    <source>
        <dbReference type="ARBA" id="ARBA00022989"/>
    </source>
</evidence>
<feature type="transmembrane region" description="Helical" evidence="6">
    <location>
        <begin position="297"/>
        <end position="317"/>
    </location>
</feature>
<comment type="subcellular location">
    <subcellularLocation>
        <location evidence="1">Membrane</location>
    </subcellularLocation>
</comment>
<feature type="transmembrane region" description="Helical" evidence="6">
    <location>
        <begin position="126"/>
        <end position="149"/>
    </location>
</feature>
<keyword evidence="2 6" id="KW-0812">Transmembrane</keyword>
<dbReference type="WBParaSite" id="PSAMB.scaffold3973size16198.g23089.t1">
    <property type="protein sequence ID" value="PSAMB.scaffold3973size16198.g23089.t1"/>
    <property type="gene ID" value="PSAMB.scaffold3973size16198.g23089"/>
</dbReference>
<dbReference type="InterPro" id="IPR052665">
    <property type="entry name" value="Neuropeptide-GPCR"/>
</dbReference>
<dbReference type="PANTHER" id="PTHR24224">
    <property type="entry name" value="CARDIOACCELERATORY PEPTIDE RECEPTOR-RELATED"/>
    <property type="match status" value="1"/>
</dbReference>
<evidence type="ECO:0000256" key="6">
    <source>
        <dbReference type="SAM" id="Phobius"/>
    </source>
</evidence>
<evidence type="ECO:0000256" key="2">
    <source>
        <dbReference type="ARBA" id="ARBA00022692"/>
    </source>
</evidence>
<feature type="transmembrane region" description="Helical" evidence="6">
    <location>
        <begin position="358"/>
        <end position="380"/>
    </location>
</feature>
<feature type="domain" description="G-protein coupled receptors family 1 profile" evidence="7">
    <location>
        <begin position="140"/>
        <end position="412"/>
    </location>
</feature>
<evidence type="ECO:0000256" key="4">
    <source>
        <dbReference type="ARBA" id="ARBA00023136"/>
    </source>
</evidence>
<dbReference type="Proteomes" id="UP000887566">
    <property type="component" value="Unplaced"/>
</dbReference>
<proteinExistence type="predicted"/>
<keyword evidence="3 6" id="KW-1133">Transmembrane helix</keyword>
<accession>A0A914WFF0</accession>
<dbReference type="GO" id="GO:0016020">
    <property type="term" value="C:membrane"/>
    <property type="evidence" value="ECO:0007669"/>
    <property type="project" value="UniProtKB-SubCell"/>
</dbReference>
<dbReference type="PANTHER" id="PTHR24224:SF37">
    <property type="entry name" value="G-PROTEIN COUPLED RECEPTORS FAMILY 1 PROFILE DOMAIN-CONTAINING PROTEIN"/>
    <property type="match status" value="1"/>
</dbReference>
<feature type="region of interest" description="Disordered" evidence="5">
    <location>
        <begin position="43"/>
        <end position="71"/>
    </location>
</feature>
<evidence type="ECO:0000256" key="1">
    <source>
        <dbReference type="ARBA" id="ARBA00004370"/>
    </source>
</evidence>
<feature type="transmembrane region" description="Helical" evidence="6">
    <location>
        <begin position="248"/>
        <end position="268"/>
    </location>
</feature>
<keyword evidence="8" id="KW-1185">Reference proteome</keyword>
<keyword evidence="4 6" id="KW-0472">Membrane</keyword>
<dbReference type="AlphaFoldDB" id="A0A914WFF0"/>
<sequence>MLLIDHQLSGGLFFRISTLRLVVSRLCRLLITFLSLFIANNHRPPPSSTQSPPPPRLLPPHSKLSPTETNIAPSTHTFSPTSIEPVLRFVMVTVKDLLEHEAGLLELNDTTSGYSPPSWLPVLRSVFSWTLVLATAGVMINLFVLLKLIAIMQRHPMLNPAVTLFAMTASDIVCQLSLLLYAVTGQFVFDQSVPLPVQQVFCKTTITLIHMTSSFSTWCWVVLSSLRYLAICAPIVYNSHPCCQRPTVILAFILCVCVLVDSWMPMYITFDDTTAFDCAPYNFADVDTLRTFYSIEVLWTCFVPVIITVAMDLSLVLRRPGLLIKGNQTPNTSRFCLKPVSEINSARQRRGQRMLRRYLILASLDLIMNVPHSIIRFIAMHTHVEMGLGIELLSMIIYCLYYGQFNINIFYLWALCKPSEETRCRHDMPSTHETGALRDQFLGSLTTSPETDTNNYHDDVEMKIFMRPRATTFTC</sequence>
<dbReference type="SUPFAM" id="SSF81321">
    <property type="entry name" value="Family A G protein-coupled receptor-like"/>
    <property type="match status" value="1"/>
</dbReference>
<feature type="compositionally biased region" description="Pro residues" evidence="5">
    <location>
        <begin position="43"/>
        <end position="58"/>
    </location>
</feature>
<dbReference type="InterPro" id="IPR017452">
    <property type="entry name" value="GPCR_Rhodpsn_7TM"/>
</dbReference>